<dbReference type="Pfam" id="PF08263">
    <property type="entry name" value="LRRNT_2"/>
    <property type="match status" value="1"/>
</dbReference>
<feature type="signal peptide" evidence="11">
    <location>
        <begin position="1"/>
        <end position="23"/>
    </location>
</feature>
<dbReference type="GO" id="GO:0016020">
    <property type="term" value="C:membrane"/>
    <property type="evidence" value="ECO:0007669"/>
    <property type="project" value="UniProtKB-SubCell"/>
</dbReference>
<evidence type="ECO:0000259" key="12">
    <source>
        <dbReference type="PROSITE" id="PS50011"/>
    </source>
</evidence>
<name>A0A1P8DYZ9_9BRYO</name>
<dbReference type="Pfam" id="PF00560">
    <property type="entry name" value="LRR_1"/>
    <property type="match status" value="3"/>
</dbReference>
<keyword evidence="6 10" id="KW-1133">Transmembrane helix</keyword>
<keyword evidence="5" id="KW-0677">Repeat</keyword>
<keyword evidence="2" id="KW-0433">Leucine-rich repeat</keyword>
<evidence type="ECO:0000256" key="3">
    <source>
        <dbReference type="ARBA" id="ARBA00022692"/>
    </source>
</evidence>
<accession>A0A1P8DYZ9</accession>
<evidence type="ECO:0000256" key="11">
    <source>
        <dbReference type="SAM" id="SignalP"/>
    </source>
</evidence>
<feature type="region of interest" description="Disordered" evidence="9">
    <location>
        <begin position="324"/>
        <end position="348"/>
    </location>
</feature>
<evidence type="ECO:0000256" key="8">
    <source>
        <dbReference type="ARBA" id="ARBA00023180"/>
    </source>
</evidence>
<evidence type="ECO:0000256" key="9">
    <source>
        <dbReference type="SAM" id="MobiDB-lite"/>
    </source>
</evidence>
<dbReference type="InterPro" id="IPR046959">
    <property type="entry name" value="PRK1-6/SRF4-like"/>
</dbReference>
<dbReference type="FunFam" id="3.80.10.10:FF:000041">
    <property type="entry name" value="LRR receptor-like serine/threonine-protein kinase ERECTA"/>
    <property type="match status" value="1"/>
</dbReference>
<dbReference type="Gene3D" id="1.10.510.10">
    <property type="entry name" value="Transferase(Phosphotransferase) domain 1"/>
    <property type="match status" value="1"/>
</dbReference>
<evidence type="ECO:0000256" key="5">
    <source>
        <dbReference type="ARBA" id="ARBA00022737"/>
    </source>
</evidence>
<comment type="subcellular location">
    <subcellularLocation>
        <location evidence="1">Membrane</location>
        <topology evidence="1">Single-pass membrane protein</topology>
    </subcellularLocation>
</comment>
<dbReference type="Gene3D" id="3.30.200.20">
    <property type="entry name" value="Phosphorylase Kinase, domain 1"/>
    <property type="match status" value="1"/>
</dbReference>
<keyword evidence="8" id="KW-0325">Glycoprotein</keyword>
<keyword evidence="4 11" id="KW-0732">Signal</keyword>
<feature type="transmembrane region" description="Helical" evidence="10">
    <location>
        <begin position="283"/>
        <end position="307"/>
    </location>
</feature>
<dbReference type="Pfam" id="PF07714">
    <property type="entry name" value="PK_Tyr_Ser-Thr"/>
    <property type="match status" value="1"/>
</dbReference>
<dbReference type="InterPro" id="IPR001611">
    <property type="entry name" value="Leu-rich_rpt"/>
</dbReference>
<dbReference type="EMBL" id="KX159276">
    <property type="protein sequence ID" value="APU94880.1"/>
    <property type="molecule type" value="mRNA"/>
</dbReference>
<dbReference type="PANTHER" id="PTHR48007:SF65">
    <property type="entry name" value="OS01G0577600 PROTEIN"/>
    <property type="match status" value="1"/>
</dbReference>
<feature type="domain" description="Protein kinase" evidence="12">
    <location>
        <begin position="389"/>
        <end position="669"/>
    </location>
</feature>
<evidence type="ECO:0000256" key="1">
    <source>
        <dbReference type="ARBA" id="ARBA00004167"/>
    </source>
</evidence>
<dbReference type="SUPFAM" id="SSF56112">
    <property type="entry name" value="Protein kinase-like (PK-like)"/>
    <property type="match status" value="1"/>
</dbReference>
<dbReference type="SUPFAM" id="SSF52058">
    <property type="entry name" value="L domain-like"/>
    <property type="match status" value="1"/>
</dbReference>
<dbReference type="AlphaFoldDB" id="A0A1P8DYZ9"/>
<organism evidence="13">
    <name type="scientific">Pohlia nutans</name>
    <dbReference type="NCBI Taxonomy" id="140635"/>
    <lineage>
        <taxon>Eukaryota</taxon>
        <taxon>Viridiplantae</taxon>
        <taxon>Streptophyta</taxon>
        <taxon>Embryophyta</taxon>
        <taxon>Bryophyta</taxon>
        <taxon>Bryophytina</taxon>
        <taxon>Bryopsida</taxon>
        <taxon>Bryidae</taxon>
        <taxon>Bryanae</taxon>
        <taxon>Bryales</taxon>
        <taxon>Mniaceae</taxon>
        <taxon>Pohlia</taxon>
    </lineage>
</organism>
<dbReference type="InterPro" id="IPR003591">
    <property type="entry name" value="Leu-rich_rpt_typical-subtyp"/>
</dbReference>
<dbReference type="GO" id="GO:0004672">
    <property type="term" value="F:protein kinase activity"/>
    <property type="evidence" value="ECO:0007669"/>
    <property type="project" value="InterPro"/>
</dbReference>
<dbReference type="InterPro" id="IPR013210">
    <property type="entry name" value="LRR_N_plant-typ"/>
</dbReference>
<keyword evidence="13" id="KW-0808">Transferase</keyword>
<dbReference type="InterPro" id="IPR011009">
    <property type="entry name" value="Kinase-like_dom_sf"/>
</dbReference>
<dbReference type="InterPro" id="IPR032675">
    <property type="entry name" value="LRR_dom_sf"/>
</dbReference>
<dbReference type="PANTHER" id="PTHR48007">
    <property type="entry name" value="LEUCINE-RICH REPEAT RECEPTOR-LIKE PROTEIN KINASE PXC1"/>
    <property type="match status" value="1"/>
</dbReference>
<reference evidence="13" key="1">
    <citation type="submission" date="2016-04" db="EMBL/GenBank/DDBJ databases">
        <authorList>
            <person name="Evans L.H."/>
            <person name="Alamgir A."/>
            <person name="Owens N."/>
            <person name="Weber N.D."/>
            <person name="Virtaneva K."/>
            <person name="Barbian K."/>
            <person name="Babar A."/>
            <person name="Rosenke K."/>
        </authorList>
    </citation>
    <scope>NUCLEOTIDE SEQUENCE</scope>
    <source>
        <strain evidence="13">Antarctic moss No.L</strain>
    </source>
</reference>
<proteinExistence type="evidence at transcript level"/>
<feature type="chain" id="PRO_5012026468" evidence="11">
    <location>
        <begin position="24"/>
        <end position="700"/>
    </location>
</feature>
<dbReference type="PROSITE" id="PS50011">
    <property type="entry name" value="PROTEIN_KINASE_DOM"/>
    <property type="match status" value="1"/>
</dbReference>
<evidence type="ECO:0000256" key="10">
    <source>
        <dbReference type="SAM" id="Phobius"/>
    </source>
</evidence>
<dbReference type="FunFam" id="3.80.10.10:FF:000129">
    <property type="entry name" value="Leucine-rich repeat receptor-like kinase"/>
    <property type="match status" value="1"/>
</dbReference>
<keyword evidence="7 10" id="KW-0472">Membrane</keyword>
<dbReference type="GO" id="GO:0005524">
    <property type="term" value="F:ATP binding"/>
    <property type="evidence" value="ECO:0007669"/>
    <property type="project" value="InterPro"/>
</dbReference>
<evidence type="ECO:0000313" key="13">
    <source>
        <dbReference type="EMBL" id="APU94880.1"/>
    </source>
</evidence>
<protein>
    <submittedName>
        <fullName evidence="13">Leucine-rich repeat receptor-like protein kinase</fullName>
    </submittedName>
</protein>
<evidence type="ECO:0000256" key="7">
    <source>
        <dbReference type="ARBA" id="ARBA00023136"/>
    </source>
</evidence>
<dbReference type="SMART" id="SM00369">
    <property type="entry name" value="LRR_TYP"/>
    <property type="match status" value="3"/>
</dbReference>
<sequence>MMRSIFPLVVVVVWVLVAGAAVAFVPARLEVDVLLDVKAALDPHSEVLVSWQAGGQPCSSFEGVLCNADGRVSNISLQGRSLSGFIPDALAELSALTGLFLHFNELRGGIPASLSSLTGLTDLYLNWNQLSSAIPPQLAQLSSLQVLELSCNKLEGELPVELANLSNLETLAVNTNNLNGTIPNSYGNMAMLARLDVSNNSLTGSIPDSVANLSNLVFLDVSHNFLSGPIPSRLFGLQQGFKYSNNSNLCGGPAGSGTSACPGATTMASPSPSSAPSKRLRSIMSIVTAIVFAIGGSTFLLLVFICLRRRNAKLRSHSFSFSSTSDIKSVHKPPKPEPAAPPVGGSFHGSTPDFSRSRVMSCRSTGLPSPIEWSSWMHLDELETATNYFSEKNLLRKNCHTAVYKGTLRDGSPVAVKAIYNTRYTFGEQDFQVALEALMQVKHENLVKFVGFCCSKGGSECFLVYAFVPDGSLEHRLHGQTDAVLDWSTRVKIIRGIAKGLAHLHEGLPEPLTMVHRNLWAGNVLLDKQGNALVADYGLSDIVAEEVMYATHKTLAALGYLAPEYAYLGQVTENSDIYAFGALVLEVLTGRRPSETAAWVRPLLELGKVREFVDPRLESRFSLAGAAGLAHVGLQCMADDVRARPSMADVVRKLHGDDGWADSAVDSFLATATAMAALPDHARRQAPFSRGYGDALHHCR</sequence>
<keyword evidence="13" id="KW-0418">Kinase</keyword>
<evidence type="ECO:0000256" key="2">
    <source>
        <dbReference type="ARBA" id="ARBA00022614"/>
    </source>
</evidence>
<gene>
    <name evidence="13" type="primary">LRR-RLK52</name>
</gene>
<dbReference type="Gene3D" id="3.80.10.10">
    <property type="entry name" value="Ribonuclease Inhibitor"/>
    <property type="match status" value="2"/>
</dbReference>
<evidence type="ECO:0000256" key="6">
    <source>
        <dbReference type="ARBA" id="ARBA00022989"/>
    </source>
</evidence>
<evidence type="ECO:0000256" key="4">
    <source>
        <dbReference type="ARBA" id="ARBA00022729"/>
    </source>
</evidence>
<dbReference type="InterPro" id="IPR000719">
    <property type="entry name" value="Prot_kinase_dom"/>
</dbReference>
<keyword evidence="13" id="KW-0675">Receptor</keyword>
<keyword evidence="3 10" id="KW-0812">Transmembrane</keyword>
<dbReference type="InterPro" id="IPR001245">
    <property type="entry name" value="Ser-Thr/Tyr_kinase_cat_dom"/>
</dbReference>